<evidence type="ECO:0000256" key="2">
    <source>
        <dbReference type="ARBA" id="ARBA00004496"/>
    </source>
</evidence>
<evidence type="ECO:0000256" key="3">
    <source>
        <dbReference type="ARBA" id="ARBA00022490"/>
    </source>
</evidence>
<evidence type="ECO:0000259" key="6">
    <source>
        <dbReference type="Pfam" id="PF04419"/>
    </source>
</evidence>
<proteinExistence type="predicted"/>
<feature type="region of interest" description="Disordered" evidence="5">
    <location>
        <begin position="1"/>
        <end position="29"/>
    </location>
</feature>
<dbReference type="PANTHER" id="PTHR21213">
    <property type="entry name" value="GEO09665P1-RELATED"/>
    <property type="match status" value="1"/>
</dbReference>
<dbReference type="PANTHER" id="PTHR21213:SF0">
    <property type="entry name" value="ZINC FINGER PROTEIN 706"/>
    <property type="match status" value="1"/>
</dbReference>
<dbReference type="Pfam" id="PF04419">
    <property type="entry name" value="SERF-like_N"/>
    <property type="match status" value="1"/>
</dbReference>
<dbReference type="InterPro" id="IPR026939">
    <property type="entry name" value="ZNF706/At2g23090_sf"/>
</dbReference>
<dbReference type="Gene3D" id="4.10.1050.10">
    <property type="entry name" value="At2g23090-like"/>
    <property type="match status" value="1"/>
</dbReference>
<reference evidence="8" key="1">
    <citation type="submission" date="2016-03" db="EMBL/GenBank/DDBJ databases">
        <authorList>
            <person name="Guldener U."/>
        </authorList>
    </citation>
    <scope>NUCLEOTIDE SEQUENCE [LARGE SCALE GENOMIC DNA]</scope>
    <source>
        <strain evidence="8">04CH-RAC-A.6.1</strain>
    </source>
</reference>
<comment type="subcellular location">
    <subcellularLocation>
        <location evidence="2">Cytoplasm</location>
    </subcellularLocation>
    <subcellularLocation>
        <location evidence="1">Nucleus</location>
    </subcellularLocation>
</comment>
<feature type="domain" description="Small EDRK-rich factor-like N-terminal" evidence="6">
    <location>
        <begin position="1"/>
        <end position="30"/>
    </location>
</feature>
<evidence type="ECO:0000256" key="1">
    <source>
        <dbReference type="ARBA" id="ARBA00004123"/>
    </source>
</evidence>
<dbReference type="OrthoDB" id="73348at2759"/>
<sequence length="79" mass="8715">MARGLQKIEAQQKAAEKAKKGGNSTLKKDKGMKFQCSTCKAEIDNINNMKIHWSSKHPKLPTPTDEFASMGKAPVEAKK</sequence>
<evidence type="ECO:0000256" key="4">
    <source>
        <dbReference type="ARBA" id="ARBA00023242"/>
    </source>
</evidence>
<keyword evidence="8" id="KW-1185">Reference proteome</keyword>
<dbReference type="AlphaFoldDB" id="A0A1E1KBP6"/>
<accession>A0A1E1KBP6</accession>
<dbReference type="Proteomes" id="UP000178912">
    <property type="component" value="Unassembled WGS sequence"/>
</dbReference>
<evidence type="ECO:0000313" key="7">
    <source>
        <dbReference type="EMBL" id="CZS95452.1"/>
    </source>
</evidence>
<feature type="region of interest" description="Disordered" evidence="5">
    <location>
        <begin position="54"/>
        <end position="79"/>
    </location>
</feature>
<evidence type="ECO:0000313" key="8">
    <source>
        <dbReference type="Proteomes" id="UP000178912"/>
    </source>
</evidence>
<dbReference type="EMBL" id="FJUX01000022">
    <property type="protein sequence ID" value="CZS95452.1"/>
    <property type="molecule type" value="Genomic_DNA"/>
</dbReference>
<evidence type="ECO:0000256" key="5">
    <source>
        <dbReference type="SAM" id="MobiDB-lite"/>
    </source>
</evidence>
<dbReference type="SUPFAM" id="SSF118359">
    <property type="entry name" value="Expressed protein At2g23090/F21P24.15"/>
    <property type="match status" value="1"/>
</dbReference>
<dbReference type="InterPro" id="IPR045230">
    <property type="entry name" value="MBS1/2-like"/>
</dbReference>
<name>A0A1E1KBP6_9HELO</name>
<dbReference type="GO" id="GO:0005737">
    <property type="term" value="C:cytoplasm"/>
    <property type="evidence" value="ECO:0007669"/>
    <property type="project" value="UniProtKB-SubCell"/>
</dbReference>
<keyword evidence="3" id="KW-0963">Cytoplasm</keyword>
<dbReference type="InterPro" id="IPR007513">
    <property type="entry name" value="SERF-like_N"/>
</dbReference>
<keyword evidence="4" id="KW-0539">Nucleus</keyword>
<dbReference type="GO" id="GO:0005634">
    <property type="term" value="C:nucleus"/>
    <property type="evidence" value="ECO:0007669"/>
    <property type="project" value="UniProtKB-SubCell"/>
</dbReference>
<organism evidence="7 8">
    <name type="scientific">Rhynchosporium agropyri</name>
    <dbReference type="NCBI Taxonomy" id="914238"/>
    <lineage>
        <taxon>Eukaryota</taxon>
        <taxon>Fungi</taxon>
        <taxon>Dikarya</taxon>
        <taxon>Ascomycota</taxon>
        <taxon>Pezizomycotina</taxon>
        <taxon>Leotiomycetes</taxon>
        <taxon>Helotiales</taxon>
        <taxon>Ploettnerulaceae</taxon>
        <taxon>Rhynchosporium</taxon>
    </lineage>
</organism>
<protein>
    <recommendedName>
        <fullName evidence="6">Small EDRK-rich factor-like N-terminal domain-containing protein</fullName>
    </recommendedName>
</protein>
<gene>
    <name evidence="7" type="ORF">RAG0_05085</name>
</gene>